<dbReference type="OrthoDB" id="663108at2759"/>
<dbReference type="Proteomes" id="UP000298416">
    <property type="component" value="Unassembled WGS sequence"/>
</dbReference>
<reference evidence="2" key="2">
    <citation type="submission" date="2020-08" db="EMBL/GenBank/DDBJ databases">
        <title>Plant Genome Project.</title>
        <authorList>
            <person name="Zhang R.-G."/>
        </authorList>
    </citation>
    <scope>NUCLEOTIDE SEQUENCE</scope>
    <source>
        <strain evidence="2">Huo1</strain>
        <tissue evidence="2">Leaf</tissue>
    </source>
</reference>
<organism evidence="2">
    <name type="scientific">Salvia splendens</name>
    <name type="common">Scarlet sage</name>
    <dbReference type="NCBI Taxonomy" id="180675"/>
    <lineage>
        <taxon>Eukaryota</taxon>
        <taxon>Viridiplantae</taxon>
        <taxon>Streptophyta</taxon>
        <taxon>Embryophyta</taxon>
        <taxon>Tracheophyta</taxon>
        <taxon>Spermatophyta</taxon>
        <taxon>Magnoliopsida</taxon>
        <taxon>eudicotyledons</taxon>
        <taxon>Gunneridae</taxon>
        <taxon>Pentapetalae</taxon>
        <taxon>asterids</taxon>
        <taxon>lamiids</taxon>
        <taxon>Lamiales</taxon>
        <taxon>Lamiaceae</taxon>
        <taxon>Nepetoideae</taxon>
        <taxon>Mentheae</taxon>
        <taxon>Salviinae</taxon>
        <taxon>Salvia</taxon>
        <taxon>Salvia subgen. Calosphace</taxon>
        <taxon>core Calosphace</taxon>
    </lineage>
</organism>
<comment type="caution">
    <text evidence="2">The sequence shown here is derived from an EMBL/GenBank/DDBJ whole genome shotgun (WGS) entry which is preliminary data.</text>
</comment>
<evidence type="ECO:0000313" key="3">
    <source>
        <dbReference type="Proteomes" id="UP000298416"/>
    </source>
</evidence>
<evidence type="ECO:0000313" key="2">
    <source>
        <dbReference type="EMBL" id="KAG6410189.1"/>
    </source>
</evidence>
<evidence type="ECO:0000256" key="1">
    <source>
        <dbReference type="SAM" id="MobiDB-lite"/>
    </source>
</evidence>
<protein>
    <submittedName>
        <fullName evidence="2">Uncharacterized protein</fullName>
    </submittedName>
</protein>
<dbReference type="EMBL" id="PNBA02000010">
    <property type="protein sequence ID" value="KAG6410189.1"/>
    <property type="molecule type" value="Genomic_DNA"/>
</dbReference>
<dbReference type="PANTHER" id="PTHR34278:SF1">
    <property type="entry name" value="PROTEIN THI031, PUTATIVE-RELATED"/>
    <property type="match status" value="1"/>
</dbReference>
<accession>A0A8X8ZNB0</accession>
<keyword evidence="3" id="KW-1185">Reference proteome</keyword>
<proteinExistence type="predicted"/>
<dbReference type="PANTHER" id="PTHR34278">
    <property type="entry name" value="PROTEIN THI031, PUTATIVE-RELATED"/>
    <property type="match status" value="1"/>
</dbReference>
<name>A0A8X8ZNB0_SALSN</name>
<gene>
    <name evidence="2" type="ORF">SASPL_128241</name>
</gene>
<sequence>MKREGRQHGMVRTYPISSDRKQRVREELSSPLTACLFAKISSKPTNHSKFTGKCGRSKCNDCHVHPASKSKDKVKGAHKMRSSSDVVSNYRLITWRVVDSASGFKVSGFSATGVLDYLDHVDDYDYEYEGEDVGHGHAHYDVGFDGSYDHDDMGTHDYGLGSHGMEIEEIDGCDNSSHGDNIIVGDDDDDRMSFCEVGFIWQAVDGDESWCLVEEI</sequence>
<dbReference type="AlphaFoldDB" id="A0A8X8ZNB0"/>
<feature type="region of interest" description="Disordered" evidence="1">
    <location>
        <begin position="1"/>
        <end position="23"/>
    </location>
</feature>
<reference evidence="2" key="1">
    <citation type="submission" date="2018-01" db="EMBL/GenBank/DDBJ databases">
        <authorList>
            <person name="Mao J.F."/>
        </authorList>
    </citation>
    <scope>NUCLEOTIDE SEQUENCE</scope>
    <source>
        <strain evidence="2">Huo1</strain>
        <tissue evidence="2">Leaf</tissue>
    </source>
</reference>